<name>A0A840XUF7_9PROT</name>
<proteinExistence type="predicted"/>
<evidence type="ECO:0000259" key="2">
    <source>
        <dbReference type="Pfam" id="PF14339"/>
    </source>
</evidence>
<dbReference type="Pfam" id="PF14339">
    <property type="entry name" value="DUF4394"/>
    <property type="match status" value="1"/>
</dbReference>
<feature type="chain" id="PRO_5032924691" description="DUF4394 domain-containing protein" evidence="1">
    <location>
        <begin position="24"/>
        <end position="261"/>
    </location>
</feature>
<protein>
    <recommendedName>
        <fullName evidence="2">DUF4394 domain-containing protein</fullName>
    </recommendedName>
</protein>
<reference evidence="3 4" key="1">
    <citation type="submission" date="2020-08" db="EMBL/GenBank/DDBJ databases">
        <title>Genomic Encyclopedia of Type Strains, Phase IV (KMG-IV): sequencing the most valuable type-strain genomes for metagenomic binning, comparative biology and taxonomic classification.</title>
        <authorList>
            <person name="Goeker M."/>
        </authorList>
    </citation>
    <scope>NUCLEOTIDE SEQUENCE [LARGE SCALE GENOMIC DNA]</scope>
    <source>
        <strain evidence="3 4">DSM 25895</strain>
    </source>
</reference>
<keyword evidence="4" id="KW-1185">Reference proteome</keyword>
<evidence type="ECO:0000313" key="3">
    <source>
        <dbReference type="EMBL" id="MBB5690680.1"/>
    </source>
</evidence>
<dbReference type="AlphaFoldDB" id="A0A840XUF7"/>
<comment type="caution">
    <text evidence="3">The sequence shown here is derived from an EMBL/GenBank/DDBJ whole genome shotgun (WGS) entry which is preliminary data.</text>
</comment>
<gene>
    <name evidence="3" type="ORF">FHS88_002820</name>
</gene>
<dbReference type="EMBL" id="JACIJE010000008">
    <property type="protein sequence ID" value="MBB5690680.1"/>
    <property type="molecule type" value="Genomic_DNA"/>
</dbReference>
<feature type="domain" description="DUF4394" evidence="2">
    <location>
        <begin position="35"/>
        <end position="258"/>
    </location>
</feature>
<organism evidence="3 4">
    <name type="scientific">Neoroseomonas alkaliterrae</name>
    <dbReference type="NCBI Taxonomy" id="1452450"/>
    <lineage>
        <taxon>Bacteria</taxon>
        <taxon>Pseudomonadati</taxon>
        <taxon>Pseudomonadota</taxon>
        <taxon>Alphaproteobacteria</taxon>
        <taxon>Acetobacterales</taxon>
        <taxon>Acetobacteraceae</taxon>
        <taxon>Neoroseomonas</taxon>
    </lineage>
</organism>
<evidence type="ECO:0000313" key="4">
    <source>
        <dbReference type="Proteomes" id="UP000562254"/>
    </source>
</evidence>
<keyword evidence="1" id="KW-0732">Signal</keyword>
<dbReference type="SUPFAM" id="SSF63829">
    <property type="entry name" value="Calcium-dependent phosphotriesterase"/>
    <property type="match status" value="1"/>
</dbReference>
<sequence length="261" mass="27160">MTTPHRLMLAAFGMILAAGGSQAATLIGLTADNALVRIDSETRRASAPVRITGTDGRVLGIDQRPQDGRLYGVTERGQLVMIEPDTGRASQVSRLNTGFEHGGRVVFDFNPVANRLRLMGMSGVNLRVNVDTGEAARDGALKYAAGTPFAETAPRIVAGAYTNSVSGAQQTALYTIDTLTRQFSLQAPPNDGVQQPRGEVAAMLPPGVAFDILADGQGGNAGFLLAGATLHRVNLETGAATPLGEVAGLPPAEVVDIAAMR</sequence>
<dbReference type="Proteomes" id="UP000562254">
    <property type="component" value="Unassembled WGS sequence"/>
</dbReference>
<dbReference type="InterPro" id="IPR025507">
    <property type="entry name" value="DUF4394"/>
</dbReference>
<evidence type="ECO:0000256" key="1">
    <source>
        <dbReference type="SAM" id="SignalP"/>
    </source>
</evidence>
<dbReference type="RefSeq" id="WP_184485736.1">
    <property type="nucleotide sequence ID" value="NZ_JAAEDJ010000269.1"/>
</dbReference>
<accession>A0A840XUF7</accession>
<feature type="signal peptide" evidence="1">
    <location>
        <begin position="1"/>
        <end position="23"/>
    </location>
</feature>